<dbReference type="Proteomes" id="UP001596333">
    <property type="component" value="Unassembled WGS sequence"/>
</dbReference>
<dbReference type="RefSeq" id="WP_379766441.1">
    <property type="nucleotide sequence ID" value="NZ_JBHSXI010000008.1"/>
</dbReference>
<name>A0ABD5UK11_9EURY</name>
<feature type="domain" description="DUF8186" evidence="3">
    <location>
        <begin position="112"/>
        <end position="283"/>
    </location>
</feature>
<dbReference type="InterPro" id="IPR058911">
    <property type="entry name" value="DUF8186_C"/>
</dbReference>
<feature type="transmembrane region" description="Helical" evidence="2">
    <location>
        <begin position="558"/>
        <end position="582"/>
    </location>
</feature>
<dbReference type="Pfam" id="PF26591">
    <property type="entry name" value="DUF8186_C"/>
    <property type="match status" value="1"/>
</dbReference>
<dbReference type="InterPro" id="IPR058910">
    <property type="entry name" value="DUF8186_M"/>
</dbReference>
<keyword evidence="2" id="KW-1133">Transmembrane helix</keyword>
<evidence type="ECO:0000259" key="3">
    <source>
        <dbReference type="Pfam" id="PF26589"/>
    </source>
</evidence>
<gene>
    <name evidence="6" type="ORF">ACFQEY_07285</name>
</gene>
<feature type="region of interest" description="Disordered" evidence="1">
    <location>
        <begin position="90"/>
        <end position="125"/>
    </location>
</feature>
<proteinExistence type="predicted"/>
<evidence type="ECO:0000256" key="2">
    <source>
        <dbReference type="SAM" id="Phobius"/>
    </source>
</evidence>
<dbReference type="Pfam" id="PF26589">
    <property type="entry name" value="DUF8186"/>
    <property type="match status" value="1"/>
</dbReference>
<keyword evidence="2" id="KW-0812">Transmembrane</keyword>
<evidence type="ECO:0000259" key="4">
    <source>
        <dbReference type="Pfam" id="PF26590"/>
    </source>
</evidence>
<evidence type="ECO:0000256" key="1">
    <source>
        <dbReference type="SAM" id="MobiDB-lite"/>
    </source>
</evidence>
<dbReference type="Pfam" id="PF26590">
    <property type="entry name" value="DUF8186_M"/>
    <property type="match status" value="1"/>
</dbReference>
<evidence type="ECO:0000313" key="6">
    <source>
        <dbReference type="EMBL" id="MFC6888810.1"/>
    </source>
</evidence>
<dbReference type="AlphaFoldDB" id="A0ABD5UK11"/>
<sequence>MYSLRTMAAALALFLVSSSAVVVVAGGMATATTSDFGSAVPDDGPDYGVNNSTFQRLWSEDADNGNLSADDFGDANVSSRAEFAHRLARSTDIPFDQPPQAAGDWNNGDFRDYSPGSRDSSIHPESASLEDGVYIKDAYVSIFATQPSTILHQGKGTTQYVAPDGQISALSDYRVAVPQGDQNGSQRERWSIDQTSIESVELSADGRTIDTGRGHQATLQYTNLSGSPQLTVEANITVTLRHVTLDCPDWNSSISSCDGDWNRDVETPEASKTVSTSQTVVVNQLSGISGNRVRFEADEDQIGAVVHPNTEWSTITVDGDVRARSNWWFYTAGRSGWQTMLTSTATNTSRAESSVRPVQVHAFPSQQAPYVPTEPTDAGKRPLAIEETWGTEQSVPSLPANIDLESANPYVNADSIAVSSTTLDKSAFSEVTVQGIVRGQSRTVSLTEQQTVRETNLTLTVTEANATHAVVRAMVTENATDDAVTTGRVTIRNQTAALNSSGMAVVTISNPPLLVRGQYTSAAWWRTDQPYAASEDVAKTPANVPDVQTFIDLVVVTMLWFIPVAVLVFGFDYMSGGALLGLTNRS</sequence>
<feature type="domain" description="DUF8186" evidence="4">
    <location>
        <begin position="288"/>
        <end position="445"/>
    </location>
</feature>
<evidence type="ECO:0000259" key="5">
    <source>
        <dbReference type="Pfam" id="PF26591"/>
    </source>
</evidence>
<accession>A0ABD5UK11</accession>
<comment type="caution">
    <text evidence="6">The sequence shown here is derived from an EMBL/GenBank/DDBJ whole genome shotgun (WGS) entry which is preliminary data.</text>
</comment>
<keyword evidence="2" id="KW-0472">Membrane</keyword>
<evidence type="ECO:0000313" key="7">
    <source>
        <dbReference type="Proteomes" id="UP001596333"/>
    </source>
</evidence>
<feature type="domain" description="DUF8186" evidence="5">
    <location>
        <begin position="452"/>
        <end position="537"/>
    </location>
</feature>
<dbReference type="InterPro" id="IPR058499">
    <property type="entry name" value="DUF8186"/>
</dbReference>
<keyword evidence="7" id="KW-1185">Reference proteome</keyword>
<reference evidence="6 7" key="1">
    <citation type="journal article" date="2019" name="Int. J. Syst. Evol. Microbiol.">
        <title>The Global Catalogue of Microorganisms (GCM) 10K type strain sequencing project: providing services to taxonomists for standard genome sequencing and annotation.</title>
        <authorList>
            <consortium name="The Broad Institute Genomics Platform"/>
            <consortium name="The Broad Institute Genome Sequencing Center for Infectious Disease"/>
            <person name="Wu L."/>
            <person name="Ma J."/>
        </authorList>
    </citation>
    <scope>NUCLEOTIDE SEQUENCE [LARGE SCALE GENOMIC DNA]</scope>
    <source>
        <strain evidence="6 7">Y73</strain>
    </source>
</reference>
<protein>
    <submittedName>
        <fullName evidence="6">Uncharacterized protein</fullName>
    </submittedName>
</protein>
<organism evidence="6 7">
    <name type="scientific">Halorubrum trueperi</name>
    <dbReference type="NCBI Taxonomy" id="2004704"/>
    <lineage>
        <taxon>Archaea</taxon>
        <taxon>Methanobacteriati</taxon>
        <taxon>Methanobacteriota</taxon>
        <taxon>Stenosarchaea group</taxon>
        <taxon>Halobacteria</taxon>
        <taxon>Halobacteriales</taxon>
        <taxon>Haloferacaceae</taxon>
        <taxon>Halorubrum</taxon>
    </lineage>
</organism>
<dbReference type="EMBL" id="JBHSXI010000008">
    <property type="protein sequence ID" value="MFC6888810.1"/>
    <property type="molecule type" value="Genomic_DNA"/>
</dbReference>